<dbReference type="PANTHER" id="PTHR42834:SF1">
    <property type="entry name" value="ENDONUCLEASE_EXONUCLEASE_PHOSPHATASE FAMILY PROTEIN (AFU_ORTHOLOGUE AFUA_3G09210)"/>
    <property type="match status" value="1"/>
</dbReference>
<gene>
    <name evidence="2" type="ORF">LCGC14_0070530</name>
</gene>
<dbReference type="Pfam" id="PF19580">
    <property type="entry name" value="Exo_endo_phos_3"/>
    <property type="match status" value="1"/>
</dbReference>
<dbReference type="InterPro" id="IPR005135">
    <property type="entry name" value="Endo/exonuclease/phosphatase"/>
</dbReference>
<evidence type="ECO:0000313" key="2">
    <source>
        <dbReference type="EMBL" id="KKO06040.1"/>
    </source>
</evidence>
<proteinExistence type="predicted"/>
<dbReference type="GO" id="GO:0003824">
    <property type="term" value="F:catalytic activity"/>
    <property type="evidence" value="ECO:0007669"/>
    <property type="project" value="InterPro"/>
</dbReference>
<dbReference type="Gene3D" id="3.60.10.10">
    <property type="entry name" value="Endonuclease/exonuclease/phosphatase"/>
    <property type="match status" value="1"/>
</dbReference>
<dbReference type="SUPFAM" id="SSF56219">
    <property type="entry name" value="DNase I-like"/>
    <property type="match status" value="1"/>
</dbReference>
<sequence length="328" mass="37672">MVKHHIYWWNLENLFDIENSPRRSEFLNKHLGKELDGWSVTVLEQKITNLTSIISKFNNNEGPDILGVCEVENEYVIELLIASMSAALNKNYAFVISEGDDKRGIDTALIYDKDKYGPEQSTFSLRIIKRNTTRDLFQVHINTTNGNKLVCILNHWPSRSGGELESEPFRIMVAENLSYWIERIYEEQGKDANILLMGDFNDNPYNKSITSYLMAINNKALVKSNRARLKYFYNVMHKFLDAQIGTFVFGNEYNMLDQFMISKSILSEKSELPFKLSSVAIIDYPELTSGSYQKPVKFGRPNSSTFNTNGYSDHLPIKIVLNEKDASV</sequence>
<dbReference type="PANTHER" id="PTHR42834">
    <property type="entry name" value="ENDONUCLEASE/EXONUCLEASE/PHOSPHATASE FAMILY PROTEIN (AFU_ORTHOLOGUE AFUA_3G09210)"/>
    <property type="match status" value="1"/>
</dbReference>
<dbReference type="InterPro" id="IPR036691">
    <property type="entry name" value="Endo/exonu/phosph_ase_sf"/>
</dbReference>
<name>A0A0F9VPQ6_9ZZZZ</name>
<evidence type="ECO:0000259" key="1">
    <source>
        <dbReference type="Pfam" id="PF19580"/>
    </source>
</evidence>
<dbReference type="AlphaFoldDB" id="A0A0F9VPQ6"/>
<feature type="domain" description="Endonuclease/exonuclease/phosphatase" evidence="1">
    <location>
        <begin position="6"/>
        <end position="322"/>
    </location>
</feature>
<organism evidence="2">
    <name type="scientific">marine sediment metagenome</name>
    <dbReference type="NCBI Taxonomy" id="412755"/>
    <lineage>
        <taxon>unclassified sequences</taxon>
        <taxon>metagenomes</taxon>
        <taxon>ecological metagenomes</taxon>
    </lineage>
</organism>
<comment type="caution">
    <text evidence="2">The sequence shown here is derived from an EMBL/GenBank/DDBJ whole genome shotgun (WGS) entry which is preliminary data.</text>
</comment>
<reference evidence="2" key="1">
    <citation type="journal article" date="2015" name="Nature">
        <title>Complex archaea that bridge the gap between prokaryotes and eukaryotes.</title>
        <authorList>
            <person name="Spang A."/>
            <person name="Saw J.H."/>
            <person name="Jorgensen S.L."/>
            <person name="Zaremba-Niedzwiedzka K."/>
            <person name="Martijn J."/>
            <person name="Lind A.E."/>
            <person name="van Eijk R."/>
            <person name="Schleper C."/>
            <person name="Guy L."/>
            <person name="Ettema T.J."/>
        </authorList>
    </citation>
    <scope>NUCLEOTIDE SEQUENCE</scope>
</reference>
<dbReference type="EMBL" id="LAZR01000017">
    <property type="protein sequence ID" value="KKO06040.1"/>
    <property type="molecule type" value="Genomic_DNA"/>
</dbReference>
<protein>
    <recommendedName>
        <fullName evidence="1">Endonuclease/exonuclease/phosphatase domain-containing protein</fullName>
    </recommendedName>
</protein>
<accession>A0A0F9VPQ6</accession>